<evidence type="ECO:0000313" key="1">
    <source>
        <dbReference type="EMBL" id="TNN75207.1"/>
    </source>
</evidence>
<dbReference type="AlphaFoldDB" id="A0A4Z2IB65"/>
<name>A0A4Z2IB65_9TELE</name>
<dbReference type="EMBL" id="SRLO01000106">
    <property type="protein sequence ID" value="TNN75207.1"/>
    <property type="molecule type" value="Genomic_DNA"/>
</dbReference>
<proteinExistence type="predicted"/>
<protein>
    <submittedName>
        <fullName evidence="1">Uncharacterized protein</fullName>
    </submittedName>
</protein>
<evidence type="ECO:0000313" key="2">
    <source>
        <dbReference type="Proteomes" id="UP000314294"/>
    </source>
</evidence>
<organism evidence="1 2">
    <name type="scientific">Liparis tanakae</name>
    <name type="common">Tanaka's snailfish</name>
    <dbReference type="NCBI Taxonomy" id="230148"/>
    <lineage>
        <taxon>Eukaryota</taxon>
        <taxon>Metazoa</taxon>
        <taxon>Chordata</taxon>
        <taxon>Craniata</taxon>
        <taxon>Vertebrata</taxon>
        <taxon>Euteleostomi</taxon>
        <taxon>Actinopterygii</taxon>
        <taxon>Neopterygii</taxon>
        <taxon>Teleostei</taxon>
        <taxon>Neoteleostei</taxon>
        <taxon>Acanthomorphata</taxon>
        <taxon>Eupercaria</taxon>
        <taxon>Perciformes</taxon>
        <taxon>Cottioidei</taxon>
        <taxon>Cottales</taxon>
        <taxon>Liparidae</taxon>
        <taxon>Liparis</taxon>
    </lineage>
</organism>
<dbReference type="Proteomes" id="UP000314294">
    <property type="component" value="Unassembled WGS sequence"/>
</dbReference>
<sequence>MARLIIYAAHFQAEWYQIKTKFQNNRLQLIELKKGLKARAPSSVGPTHCATSPLVHVSSAGVRSEVERKGLSWSPWRDAGAIVLAAMDQHSPCEAQLRAVNGAALAQKWPRRAN</sequence>
<accession>A0A4Z2IB65</accession>
<comment type="caution">
    <text evidence="1">The sequence shown here is derived from an EMBL/GenBank/DDBJ whole genome shotgun (WGS) entry which is preliminary data.</text>
</comment>
<reference evidence="1 2" key="1">
    <citation type="submission" date="2019-03" db="EMBL/GenBank/DDBJ databases">
        <title>First draft genome of Liparis tanakae, snailfish: a comprehensive survey of snailfish specific genes.</title>
        <authorList>
            <person name="Kim W."/>
            <person name="Song I."/>
            <person name="Jeong J.-H."/>
            <person name="Kim D."/>
            <person name="Kim S."/>
            <person name="Ryu S."/>
            <person name="Song J.Y."/>
            <person name="Lee S.K."/>
        </authorList>
    </citation>
    <scope>NUCLEOTIDE SEQUENCE [LARGE SCALE GENOMIC DNA]</scope>
    <source>
        <tissue evidence="1">Muscle</tissue>
    </source>
</reference>
<gene>
    <name evidence="1" type="ORF">EYF80_014617</name>
</gene>
<keyword evidence="2" id="KW-1185">Reference proteome</keyword>